<dbReference type="SUPFAM" id="SSF55874">
    <property type="entry name" value="ATPase domain of HSP90 chaperone/DNA topoisomerase II/histidine kinase"/>
    <property type="match status" value="1"/>
</dbReference>
<feature type="domain" description="Histidine kinase" evidence="4">
    <location>
        <begin position="172"/>
        <end position="406"/>
    </location>
</feature>
<protein>
    <recommendedName>
        <fullName evidence="2">histidine kinase</fullName>
        <ecNumber evidence="2">2.7.13.3</ecNumber>
    </recommendedName>
</protein>
<evidence type="ECO:0000256" key="1">
    <source>
        <dbReference type="ARBA" id="ARBA00000085"/>
    </source>
</evidence>
<evidence type="ECO:0000256" key="2">
    <source>
        <dbReference type="ARBA" id="ARBA00012438"/>
    </source>
</evidence>
<keyword evidence="5" id="KW-0808">Transferase</keyword>
<comment type="catalytic activity">
    <reaction evidence="1">
        <text>ATP + protein L-histidine = ADP + protein N-phospho-L-histidine.</text>
        <dbReference type="EC" id="2.7.13.3"/>
    </reaction>
</comment>
<dbReference type="CDD" id="cd00082">
    <property type="entry name" value="HisKA"/>
    <property type="match status" value="1"/>
</dbReference>
<dbReference type="Gene3D" id="3.30.565.10">
    <property type="entry name" value="Histidine kinase-like ATPase, C-terminal domain"/>
    <property type="match status" value="1"/>
</dbReference>
<evidence type="ECO:0000313" key="5">
    <source>
        <dbReference type="EMBL" id="BAN36105.1"/>
    </source>
</evidence>
<dbReference type="Pfam" id="PF02518">
    <property type="entry name" value="HATPase_c"/>
    <property type="match status" value="1"/>
</dbReference>
<evidence type="ECO:0000313" key="6">
    <source>
        <dbReference type="Proteomes" id="UP000015559"/>
    </source>
</evidence>
<keyword evidence="3" id="KW-0597">Phosphoprotein</keyword>
<name>S6AAN1_SULDS</name>
<dbReference type="InterPro" id="IPR003661">
    <property type="entry name" value="HisK_dim/P_dom"/>
</dbReference>
<dbReference type="Gene3D" id="1.10.287.130">
    <property type="match status" value="1"/>
</dbReference>
<dbReference type="AlphaFoldDB" id="S6AAN1"/>
<dbReference type="InterPro" id="IPR036890">
    <property type="entry name" value="HATPase_C_sf"/>
</dbReference>
<dbReference type="PANTHER" id="PTHR43065:SF50">
    <property type="entry name" value="HISTIDINE KINASE"/>
    <property type="match status" value="1"/>
</dbReference>
<dbReference type="KEGG" id="sdr:SCD_n02297"/>
<dbReference type="PRINTS" id="PR00344">
    <property type="entry name" value="BCTRLSENSOR"/>
</dbReference>
<dbReference type="InterPro" id="IPR004358">
    <property type="entry name" value="Sig_transdc_His_kin-like_C"/>
</dbReference>
<evidence type="ECO:0000256" key="3">
    <source>
        <dbReference type="ARBA" id="ARBA00022553"/>
    </source>
</evidence>
<keyword evidence="6" id="KW-1185">Reference proteome</keyword>
<gene>
    <name evidence="5" type="ORF">SCD_n02297</name>
</gene>
<sequence length="406" mass="44274">MEITPLPFDRELNLQELLTGVSLERLGGILKALLGGDFRLVGADGRCLLGSEEPYAQPRRAEIHHDLDLLGQLESASADETRLSATAAMIELMLRLSARYHMAAELHIETVHEDFAALQQKHAALTESEARYKALSGELEARVREQIKIIESAQRQLYQAEKLASIGQLAAGVAHEINNPIGFIRSNLSTAQQYVSKLGALESVMQTGNMSQFQSAWKEAGMAFLLEDFTALLGESVDGADRVTKIVSDLKGFSNVDQAEAEIVDLNDNLRFACNMLAGQTRDRVELVMELGILPKIMCLPGHLNQVFLNLLLNAAQAIADQGRIEVRSEVAGSEIHIRISDNGCGIPEKNLDRLFDPFFTTRQVGSGTGLGLTVCRDIVQAHGGRIEVKSKEGMGTTFTVILPAG</sequence>
<proteinExistence type="predicted"/>
<dbReference type="PANTHER" id="PTHR43065">
    <property type="entry name" value="SENSOR HISTIDINE KINASE"/>
    <property type="match status" value="1"/>
</dbReference>
<dbReference type="PROSITE" id="PS50109">
    <property type="entry name" value="HIS_KIN"/>
    <property type="match status" value="1"/>
</dbReference>
<dbReference type="GO" id="GO:0000155">
    <property type="term" value="F:phosphorelay sensor kinase activity"/>
    <property type="evidence" value="ECO:0007669"/>
    <property type="project" value="InterPro"/>
</dbReference>
<dbReference type="InterPro" id="IPR005467">
    <property type="entry name" value="His_kinase_dom"/>
</dbReference>
<keyword evidence="5" id="KW-0418">Kinase</keyword>
<dbReference type="InterPro" id="IPR003594">
    <property type="entry name" value="HATPase_dom"/>
</dbReference>
<dbReference type="eggNOG" id="COG4191">
    <property type="taxonomic scope" value="Bacteria"/>
</dbReference>
<accession>S6AAN1</accession>
<dbReference type="EC" id="2.7.13.3" evidence="2"/>
<reference evidence="5 6" key="1">
    <citation type="journal article" date="2012" name="Appl. Environ. Microbiol.">
        <title>Draft genome sequence of a psychrotolerant sulfur-oxidizing bacterium, Sulfuricella denitrificans skB26, and proteomic insights into cold adaptation.</title>
        <authorList>
            <person name="Watanabe T."/>
            <person name="Kojima H."/>
            <person name="Fukui M."/>
        </authorList>
    </citation>
    <scope>NUCLEOTIDE SEQUENCE [LARGE SCALE GENOMIC DNA]</scope>
    <source>
        <strain evidence="6">skB26</strain>
    </source>
</reference>
<dbReference type="SMART" id="SM00387">
    <property type="entry name" value="HATPase_c"/>
    <property type="match status" value="1"/>
</dbReference>
<dbReference type="RefSeq" id="WP_009205302.1">
    <property type="nucleotide sequence ID" value="NC_022357.1"/>
</dbReference>
<evidence type="ECO:0000259" key="4">
    <source>
        <dbReference type="PROSITE" id="PS50109"/>
    </source>
</evidence>
<dbReference type="HOGENOM" id="CLU_000445_114_39_4"/>
<organism evidence="5 6">
    <name type="scientific">Sulfuricella denitrificans (strain DSM 22764 / NBRC 105220 / skB26)</name>
    <dbReference type="NCBI Taxonomy" id="1163617"/>
    <lineage>
        <taxon>Bacteria</taxon>
        <taxon>Pseudomonadati</taxon>
        <taxon>Pseudomonadota</taxon>
        <taxon>Betaproteobacteria</taxon>
        <taxon>Nitrosomonadales</taxon>
        <taxon>Sulfuricellaceae</taxon>
        <taxon>Sulfuricella</taxon>
    </lineage>
</organism>
<dbReference type="InterPro" id="IPR036097">
    <property type="entry name" value="HisK_dim/P_sf"/>
</dbReference>
<dbReference type="Proteomes" id="UP000015559">
    <property type="component" value="Chromosome"/>
</dbReference>
<dbReference type="STRING" id="1163617.SCD_n02297"/>
<dbReference type="OrthoDB" id="9177862at2"/>
<dbReference type="EMBL" id="AP013066">
    <property type="protein sequence ID" value="BAN36105.1"/>
    <property type="molecule type" value="Genomic_DNA"/>
</dbReference>
<dbReference type="SUPFAM" id="SSF47384">
    <property type="entry name" value="Homodimeric domain of signal transducing histidine kinase"/>
    <property type="match status" value="1"/>
</dbReference>